<feature type="domain" description="Protein kinase" evidence="9">
    <location>
        <begin position="1216"/>
        <end position="1503"/>
    </location>
</feature>
<keyword evidence="12" id="KW-1185">Reference proteome</keyword>
<feature type="compositionally biased region" description="Low complexity" evidence="8">
    <location>
        <begin position="52"/>
        <end position="72"/>
    </location>
</feature>
<organism evidence="11 12">
    <name type="scientific">Prymnesium parvum</name>
    <name type="common">Toxic golden alga</name>
    <dbReference type="NCBI Taxonomy" id="97485"/>
    <lineage>
        <taxon>Eukaryota</taxon>
        <taxon>Haptista</taxon>
        <taxon>Haptophyta</taxon>
        <taxon>Prymnesiophyceae</taxon>
        <taxon>Prymnesiales</taxon>
        <taxon>Prymnesiaceae</taxon>
        <taxon>Prymnesium</taxon>
    </lineage>
</organism>
<dbReference type="PANTHER" id="PTHR24353:SF143">
    <property type="entry name" value="PROTEIN KINASE DOMAIN-CONTAINING PROTEIN"/>
    <property type="match status" value="1"/>
</dbReference>
<dbReference type="Gene3D" id="1.10.510.10">
    <property type="entry name" value="Transferase(Phosphotransferase) domain 1"/>
    <property type="match status" value="1"/>
</dbReference>
<dbReference type="InterPro" id="IPR000595">
    <property type="entry name" value="cNMP-bd_dom"/>
</dbReference>
<dbReference type="Proteomes" id="UP001515480">
    <property type="component" value="Unassembled WGS sequence"/>
</dbReference>
<dbReference type="Pfam" id="PF00069">
    <property type="entry name" value="Pkinase"/>
    <property type="match status" value="1"/>
</dbReference>
<sequence length="1573" mass="172035">MVANLHPPYPPPLPPSLCLLPRTLRPRYKPHSYSRGDRELSALSDSPGHGVLSPRPSSASPSPRLSAISRPSTSAPASPKHSFAGAAPSNRSEAAALSWRLEEKLRQSREAMSWRAEAEAYASTWEELVRQVSVHCAERGALLDRVRRFYTRSADAVARGVEKSVRAQAAPEVGALKERCAALEEELAEARRQVEQLSLAAGLGQPRTSEAVLHLFAAELSEAEQRYVLHRLVGRWGGALLQAEEGGALPARAQAQFLASAVFAGHADAELREVLLALLHTCAEGERARAAADLLRRLDEEAQLRLVHEALGAPALRQLGVDSFVALAPDEQKKLQLLDMLRGVPLTLATTLLLRVLESFKMHTDFLPTMLASVMETQPVEVQARTLAELHRVLRRQPHALQLMLRSLGGWSADERARLAMELLSSHARQQLVVDVLAEFDEAERQRLLAQLFLLPADGVAQLARCFDGGGYHTASLIQLLFTRLDVPTALPLFGKLHAELSRRAGVGGSLPSLQPARPSCRGAPLASPADVFDHAQLMHLLAQLLFHKARADAAADARGRPRVGVRAFFVGALLPKLYGEGRAASVEAEVMESVHMHLNADIPASGERLLLQMVASMLGLTTAKGGRAWADAKTDVFLCCLCRMLRLEEEAFAELQAAVMLEPTSARRRQKRKTAPAGLISAASDLFDELDTEKLAAHAFGAAGGQATGLDAALRCAEPPEAMVAMLEGEEAVRVRLPHALAVVGLVIDDDELCKHVMDGLVGVAQEVMLADKRTPVVLLDQALLSIVNTWQATEDWRRNEQMAQLEQLFLTHAPSDEEEVLHHADFAQLAAELELSERASRDVWEEAMARTPRAHAAAEPVISYQAFLDTCVERGVALPEHPFVRPASLATPAFGALAGSAAGRHRQLIGMPAEDEAIAAAPPKKIAKSEEAMEVLRLGVAGCVLFRALSEKWLAKALGYFEPVDVAEGDHVISQGRPNRCFYVCESGSFAVLLDGRKVGSYEPEAASEHFPCFGELGLLYDQPYHATIAASSEGRVWRLSRQSFRHVQARSEAVDPMRSLRRVQMFRGFGLAELQELRDSMSHETVEPGAWILEPGEAAESFYVILSGEAGVFSYLPSLYALRRAVLLQVTILTDGDTCGEEALVGSEPQEVGVRALTRVHLLRLTRKQFESHIKPLVLALEQETFEKAEKARLRWQEVKSSHVAAIRARSAFDLLAAVSTVSCGVMMHVRLLENGKAYTLRQQVKRGLLRAAQAERVQLELQMLRLLPGEIPSECSVLPQMLHCFQDDGSIHVLFEGCVCCSIATLLAAPSSDESSSWDTAGTNSIGAKGLDVGAVSFIGACCVQALSLLQREMLLYRNLLPEHLCVLDNGYVCLMDFRFAKADEGSCRTLCGAPAFLAPEMLRGEVQSSACDWWALGVLMHELLSGQSPWGNGIDDSHGFALMSRIASHRAGDITSNVELAERASKPLLTLLDGLLTPDPVARLGFRKEDEIMSHEFFCEVEWESMLKSQVPSPLKAKAKQQLQLRIEEAKGTQLGEQVEHFHEDPEDELRAELGHFDWSWVDSLPTI</sequence>
<gene>
    <name evidence="11" type="ORF">AB1Y20_014974</name>
</gene>
<evidence type="ECO:0000256" key="7">
    <source>
        <dbReference type="SAM" id="Coils"/>
    </source>
</evidence>
<dbReference type="PANTHER" id="PTHR24353">
    <property type="entry name" value="CYCLIC NUCLEOTIDE-DEPENDENT PROTEIN KINASE"/>
    <property type="match status" value="1"/>
</dbReference>
<feature type="domain" description="Cyclic nucleotide-binding" evidence="10">
    <location>
        <begin position="1068"/>
        <end position="1194"/>
    </location>
</feature>
<dbReference type="GO" id="GO:0005737">
    <property type="term" value="C:cytoplasm"/>
    <property type="evidence" value="ECO:0007669"/>
    <property type="project" value="UniProtKB-ARBA"/>
</dbReference>
<dbReference type="EMBL" id="JBGBPQ010000003">
    <property type="protein sequence ID" value="KAL1526254.1"/>
    <property type="molecule type" value="Genomic_DNA"/>
</dbReference>
<dbReference type="Gene3D" id="3.30.200.20">
    <property type="entry name" value="Phosphorylase Kinase, domain 1"/>
    <property type="match status" value="1"/>
</dbReference>
<dbReference type="InterPro" id="IPR014710">
    <property type="entry name" value="RmlC-like_jellyroll"/>
</dbReference>
<dbReference type="SUPFAM" id="SSF51206">
    <property type="entry name" value="cAMP-binding domain-like"/>
    <property type="match status" value="2"/>
</dbReference>
<dbReference type="Pfam" id="PF10211">
    <property type="entry name" value="Ax_dynein_light"/>
    <property type="match status" value="1"/>
</dbReference>
<dbReference type="Gene3D" id="2.60.120.10">
    <property type="entry name" value="Jelly Rolls"/>
    <property type="match status" value="2"/>
</dbReference>
<feature type="coiled-coil region" evidence="7">
    <location>
        <begin position="173"/>
        <end position="200"/>
    </location>
</feature>
<dbReference type="InterPro" id="IPR018490">
    <property type="entry name" value="cNMP-bd_dom_sf"/>
</dbReference>
<protein>
    <recommendedName>
        <fullName evidence="13">cGMP-dependent protein kinase</fullName>
    </recommendedName>
</protein>
<proteinExistence type="predicted"/>
<evidence type="ECO:0000313" key="11">
    <source>
        <dbReference type="EMBL" id="KAL1526254.1"/>
    </source>
</evidence>
<dbReference type="SUPFAM" id="SSF56112">
    <property type="entry name" value="Protein kinase-like (PK-like)"/>
    <property type="match status" value="1"/>
</dbReference>
<dbReference type="InterPro" id="IPR019347">
    <property type="entry name" value="Axonemal_dynein_light_chain"/>
</dbReference>
<evidence type="ECO:0000259" key="10">
    <source>
        <dbReference type="PROSITE" id="PS50042"/>
    </source>
</evidence>
<evidence type="ECO:0000256" key="5">
    <source>
        <dbReference type="ARBA" id="ARBA00022840"/>
    </source>
</evidence>
<dbReference type="SMART" id="SM00100">
    <property type="entry name" value="cNMP"/>
    <property type="match status" value="2"/>
</dbReference>
<reference evidence="11 12" key="1">
    <citation type="journal article" date="2024" name="Science">
        <title>Giant polyketide synthase enzymes in the biosynthesis of giant marine polyether toxins.</title>
        <authorList>
            <person name="Fallon T.R."/>
            <person name="Shende V.V."/>
            <person name="Wierzbicki I.H."/>
            <person name="Pendleton A.L."/>
            <person name="Watervoot N.F."/>
            <person name="Auber R.P."/>
            <person name="Gonzalez D.J."/>
            <person name="Wisecaver J.H."/>
            <person name="Moore B.S."/>
        </authorList>
    </citation>
    <scope>NUCLEOTIDE SEQUENCE [LARGE SCALE GENOMIC DNA]</scope>
    <source>
        <strain evidence="11 12">12B1</strain>
    </source>
</reference>
<evidence type="ECO:0000256" key="3">
    <source>
        <dbReference type="ARBA" id="ARBA00022741"/>
    </source>
</evidence>
<evidence type="ECO:0000256" key="4">
    <source>
        <dbReference type="ARBA" id="ARBA00022777"/>
    </source>
</evidence>
<dbReference type="InterPro" id="IPR000719">
    <property type="entry name" value="Prot_kinase_dom"/>
</dbReference>
<evidence type="ECO:0008006" key="13">
    <source>
        <dbReference type="Google" id="ProtNLM"/>
    </source>
</evidence>
<keyword evidence="4" id="KW-0418">Kinase</keyword>
<keyword evidence="6 7" id="KW-0175">Coiled coil</keyword>
<dbReference type="Pfam" id="PF00027">
    <property type="entry name" value="cNMP_binding"/>
    <property type="match status" value="2"/>
</dbReference>
<dbReference type="InterPro" id="IPR011009">
    <property type="entry name" value="Kinase-like_dom_sf"/>
</dbReference>
<dbReference type="GO" id="GO:0004691">
    <property type="term" value="F:cAMP-dependent protein kinase activity"/>
    <property type="evidence" value="ECO:0007669"/>
    <property type="project" value="TreeGrafter"/>
</dbReference>
<evidence type="ECO:0000259" key="9">
    <source>
        <dbReference type="PROSITE" id="PS50011"/>
    </source>
</evidence>
<evidence type="ECO:0000256" key="2">
    <source>
        <dbReference type="ARBA" id="ARBA00022679"/>
    </source>
</evidence>
<keyword evidence="3" id="KW-0547">Nucleotide-binding</keyword>
<evidence type="ECO:0000313" key="12">
    <source>
        <dbReference type="Proteomes" id="UP001515480"/>
    </source>
</evidence>
<keyword evidence="2" id="KW-0808">Transferase</keyword>
<keyword evidence="5" id="KW-0067">ATP-binding</keyword>
<feature type="domain" description="Cyclic nucleotide-binding" evidence="10">
    <location>
        <begin position="947"/>
        <end position="1050"/>
    </location>
</feature>
<dbReference type="PROSITE" id="PS50042">
    <property type="entry name" value="CNMP_BINDING_3"/>
    <property type="match status" value="2"/>
</dbReference>
<evidence type="ECO:0000256" key="8">
    <source>
        <dbReference type="SAM" id="MobiDB-lite"/>
    </source>
</evidence>
<dbReference type="CDD" id="cd00038">
    <property type="entry name" value="CAP_ED"/>
    <property type="match status" value="2"/>
</dbReference>
<dbReference type="GO" id="GO:0005952">
    <property type="term" value="C:cAMP-dependent protein kinase complex"/>
    <property type="evidence" value="ECO:0007669"/>
    <property type="project" value="TreeGrafter"/>
</dbReference>
<dbReference type="GO" id="GO:0005524">
    <property type="term" value="F:ATP binding"/>
    <property type="evidence" value="ECO:0007669"/>
    <property type="project" value="UniProtKB-KW"/>
</dbReference>
<comment type="caution">
    <text evidence="11">The sequence shown here is derived from an EMBL/GenBank/DDBJ whole genome shotgun (WGS) entry which is preliminary data.</text>
</comment>
<feature type="region of interest" description="Disordered" evidence="8">
    <location>
        <begin position="28"/>
        <end position="89"/>
    </location>
</feature>
<keyword evidence="1" id="KW-0723">Serine/threonine-protein kinase</keyword>
<evidence type="ECO:0000256" key="6">
    <source>
        <dbReference type="ARBA" id="ARBA00023054"/>
    </source>
</evidence>
<evidence type="ECO:0000256" key="1">
    <source>
        <dbReference type="ARBA" id="ARBA00022527"/>
    </source>
</evidence>
<accession>A0AB34K171</accession>
<name>A0AB34K171_PRYPA</name>
<dbReference type="PROSITE" id="PS50011">
    <property type="entry name" value="PROTEIN_KINASE_DOM"/>
    <property type="match status" value="1"/>
</dbReference>
<dbReference type="SMART" id="SM00220">
    <property type="entry name" value="S_TKc"/>
    <property type="match status" value="1"/>
</dbReference>